<gene>
    <name evidence="2" type="ORF">RRG08_003069</name>
</gene>
<proteinExistence type="predicted"/>
<evidence type="ECO:0000256" key="1">
    <source>
        <dbReference type="SAM" id="MobiDB-lite"/>
    </source>
</evidence>
<evidence type="ECO:0000313" key="2">
    <source>
        <dbReference type="EMBL" id="KAK3800662.1"/>
    </source>
</evidence>
<name>A0AAE1B6W2_9GAST</name>
<comment type="caution">
    <text evidence="2">The sequence shown here is derived from an EMBL/GenBank/DDBJ whole genome shotgun (WGS) entry which is preliminary data.</text>
</comment>
<accession>A0AAE1B6W2</accession>
<feature type="region of interest" description="Disordered" evidence="1">
    <location>
        <begin position="1"/>
        <end position="27"/>
    </location>
</feature>
<protein>
    <submittedName>
        <fullName evidence="2">Uncharacterized protein</fullName>
    </submittedName>
</protein>
<dbReference type="Proteomes" id="UP001283361">
    <property type="component" value="Unassembled WGS sequence"/>
</dbReference>
<feature type="compositionally biased region" description="Basic residues" evidence="1">
    <location>
        <begin position="1"/>
        <end position="14"/>
    </location>
</feature>
<evidence type="ECO:0000313" key="3">
    <source>
        <dbReference type="Proteomes" id="UP001283361"/>
    </source>
</evidence>
<dbReference type="AlphaFoldDB" id="A0AAE1B6W2"/>
<dbReference type="EMBL" id="JAWDGP010000422">
    <property type="protein sequence ID" value="KAK3800662.1"/>
    <property type="molecule type" value="Genomic_DNA"/>
</dbReference>
<keyword evidence="3" id="KW-1185">Reference proteome</keyword>
<reference evidence="2" key="1">
    <citation type="journal article" date="2023" name="G3 (Bethesda)">
        <title>A reference genome for the long-term kleptoplast-retaining sea slug Elysia crispata morphotype clarki.</title>
        <authorList>
            <person name="Eastman K.E."/>
            <person name="Pendleton A.L."/>
            <person name="Shaikh M.A."/>
            <person name="Suttiyut T."/>
            <person name="Ogas R."/>
            <person name="Tomko P."/>
            <person name="Gavelis G."/>
            <person name="Widhalm J.R."/>
            <person name="Wisecaver J.H."/>
        </authorList>
    </citation>
    <scope>NUCLEOTIDE SEQUENCE</scope>
    <source>
        <strain evidence="2">ECLA1</strain>
    </source>
</reference>
<sequence length="303" mass="34178">MPKRKKHARGKRKNASSDGEAPNKRRKTLELTSETVSSEVNFLFWAGHLYKKARASALRGKTSVAAWFMKLFPQKSLTSKGKLQHHCEKAKKTLHALTEKDEAINFFQRTAEFEEIGDCLVSLGLSKHLILHSSPSDFPKLDDSVITHEVVMSLYNFSKKERLPLTFVTQWLCMLCNFACSESQMRLKLNLTCKKKLKDFLEQSDPTAPAVFPEFLDSKFGFECNHNSDGFSTSCQRKPCGSSDLAGSSPSVTMQATFQGLSTSQIHPTKRTMHLWLVFVDHALQAHTTVALRMTLMQTQTSK</sequence>
<organism evidence="2 3">
    <name type="scientific">Elysia crispata</name>
    <name type="common">lettuce slug</name>
    <dbReference type="NCBI Taxonomy" id="231223"/>
    <lineage>
        <taxon>Eukaryota</taxon>
        <taxon>Metazoa</taxon>
        <taxon>Spiralia</taxon>
        <taxon>Lophotrochozoa</taxon>
        <taxon>Mollusca</taxon>
        <taxon>Gastropoda</taxon>
        <taxon>Heterobranchia</taxon>
        <taxon>Euthyneura</taxon>
        <taxon>Panpulmonata</taxon>
        <taxon>Sacoglossa</taxon>
        <taxon>Placobranchoidea</taxon>
        <taxon>Plakobranchidae</taxon>
        <taxon>Elysia</taxon>
    </lineage>
</organism>